<feature type="domain" description="Homeobox" evidence="9">
    <location>
        <begin position="415"/>
        <end position="475"/>
    </location>
</feature>
<evidence type="ECO:0000256" key="2">
    <source>
        <dbReference type="ARBA" id="ARBA00023125"/>
    </source>
</evidence>
<feature type="region of interest" description="Disordered" evidence="8">
    <location>
        <begin position="397"/>
        <end position="421"/>
    </location>
</feature>
<dbReference type="AlphaFoldDB" id="A0AAD8FNG1"/>
<dbReference type="EMBL" id="JASAOG010000003">
    <property type="protein sequence ID" value="KAK0069334.1"/>
    <property type="molecule type" value="Genomic_DNA"/>
</dbReference>
<dbReference type="PROSITE" id="PS51179">
    <property type="entry name" value="POU_3"/>
    <property type="match status" value="1"/>
</dbReference>
<evidence type="ECO:0000256" key="7">
    <source>
        <dbReference type="RuleBase" id="RU361194"/>
    </source>
</evidence>
<dbReference type="PRINTS" id="PR00028">
    <property type="entry name" value="POUDOMAIN"/>
</dbReference>
<feature type="region of interest" description="Disordered" evidence="8">
    <location>
        <begin position="265"/>
        <end position="304"/>
    </location>
</feature>
<dbReference type="CDD" id="cd00086">
    <property type="entry name" value="homeodomain"/>
    <property type="match status" value="1"/>
</dbReference>
<evidence type="ECO:0000313" key="12">
    <source>
        <dbReference type="Proteomes" id="UP001233172"/>
    </source>
</evidence>
<comment type="subcellular location">
    <subcellularLocation>
        <location evidence="1 5 6">Nucleus</location>
    </subcellularLocation>
</comment>
<dbReference type="InterPro" id="IPR009057">
    <property type="entry name" value="Homeodomain-like_sf"/>
</dbReference>
<dbReference type="PANTHER" id="PTHR11636:SF76">
    <property type="entry name" value="PROTEIN NUBBIN"/>
    <property type="match status" value="1"/>
</dbReference>
<gene>
    <name evidence="11" type="ORF">Bpfe_001516</name>
</gene>
<organism evidence="11 12">
    <name type="scientific">Biomphalaria pfeifferi</name>
    <name type="common">Bloodfluke planorb</name>
    <name type="synonym">Freshwater snail</name>
    <dbReference type="NCBI Taxonomy" id="112525"/>
    <lineage>
        <taxon>Eukaryota</taxon>
        <taxon>Metazoa</taxon>
        <taxon>Spiralia</taxon>
        <taxon>Lophotrochozoa</taxon>
        <taxon>Mollusca</taxon>
        <taxon>Gastropoda</taxon>
        <taxon>Heterobranchia</taxon>
        <taxon>Euthyneura</taxon>
        <taxon>Panpulmonata</taxon>
        <taxon>Hygrophila</taxon>
        <taxon>Lymnaeoidea</taxon>
        <taxon>Planorbidae</taxon>
        <taxon>Biomphalaria</taxon>
    </lineage>
</organism>
<dbReference type="PANTHER" id="PTHR11636">
    <property type="entry name" value="POU DOMAIN"/>
    <property type="match status" value="1"/>
</dbReference>
<sequence length="657" mass="72164">MLFFLWELPPCRVDQSGAAKQHWKRSGYCYDYRKLAYVDRFFYDVLTMSTDREDQQKKNMNSHTNASGVHQLTQQPFPISLSGSTGTGLIVQNQFGQQAVIPVSTAMPTAGLTLTTEALQQILLHTQFQKNLAGNSQQQQMAQILNLSADNQTSTTGTVAPLRPSSPTTMSTTPSLFVTPTSQPALQQSLATSAIASSIAQVFPGAQTVSMLQNGQLQQFLVVSPTQLSQLAGTQLLIPNQNSLPLLSANSLMLNQRLTSINAAQLQQQQKLQQQHNQDSPMQSPEQSSSPPASPQESPREGNSPASFVLTVQQTPESEETMNIDLEELETFAKTFKRRRIELGFTQGDVGLAMGKLYGNDFSQTTISRFEALNLSFKNMCKLKPLLQKWLEDADAMSRSPTPLSPGGGSGEGVGRRRKKRTSIDTVIRVALEKSFLGNSKPTSDDISLIADSLNMEKEVIRVWFCNRRQKEKRINPPSSSYNQSHIQLLHSTGDSSETKTDASTTNILLTSSSQEQINQLLKQHEQHQEKQRYQRHLDLKLSEQESTSPQQQLTSDNVIITPIYSSSDTLTSSPSTASTISGGSLLFSPSILDTSATNTILSLNQKVFTLPTNNSNGISSLQTNSQPLTLHHSGTTLVNSDSNSSSFQMFSNHGDT</sequence>
<dbReference type="InterPro" id="IPR017970">
    <property type="entry name" value="Homeobox_CS"/>
</dbReference>
<evidence type="ECO:0000256" key="1">
    <source>
        <dbReference type="ARBA" id="ARBA00004123"/>
    </source>
</evidence>
<dbReference type="Gene3D" id="1.10.260.40">
    <property type="entry name" value="lambda repressor-like DNA-binding domains"/>
    <property type="match status" value="1"/>
</dbReference>
<dbReference type="Gene3D" id="1.10.10.60">
    <property type="entry name" value="Homeodomain-like"/>
    <property type="match status" value="1"/>
</dbReference>
<reference evidence="11" key="2">
    <citation type="submission" date="2023-04" db="EMBL/GenBank/DDBJ databases">
        <authorList>
            <person name="Bu L."/>
            <person name="Lu L."/>
            <person name="Laidemitt M.R."/>
            <person name="Zhang S.M."/>
            <person name="Mutuku M."/>
            <person name="Mkoji G."/>
            <person name="Steinauer M."/>
            <person name="Loker E.S."/>
        </authorList>
    </citation>
    <scope>NUCLEOTIDE SEQUENCE</scope>
    <source>
        <strain evidence="11">KasaAsao</strain>
        <tissue evidence="11">Whole Snail</tissue>
    </source>
</reference>
<evidence type="ECO:0000256" key="4">
    <source>
        <dbReference type="ARBA" id="ARBA00023242"/>
    </source>
</evidence>
<evidence type="ECO:0000259" key="9">
    <source>
        <dbReference type="PROSITE" id="PS50071"/>
    </source>
</evidence>
<dbReference type="SUPFAM" id="SSF46689">
    <property type="entry name" value="Homeodomain-like"/>
    <property type="match status" value="1"/>
</dbReference>
<dbReference type="PROSITE" id="PS00465">
    <property type="entry name" value="POU_2"/>
    <property type="match status" value="1"/>
</dbReference>
<evidence type="ECO:0000256" key="3">
    <source>
        <dbReference type="ARBA" id="ARBA00023155"/>
    </source>
</evidence>
<dbReference type="SUPFAM" id="SSF47413">
    <property type="entry name" value="lambda repressor-like DNA-binding domains"/>
    <property type="match status" value="1"/>
</dbReference>
<reference evidence="11" key="1">
    <citation type="journal article" date="2023" name="PLoS Negl. Trop. Dis.">
        <title>A genome sequence for Biomphalaria pfeifferi, the major vector snail for the human-infecting parasite Schistosoma mansoni.</title>
        <authorList>
            <person name="Bu L."/>
            <person name="Lu L."/>
            <person name="Laidemitt M.R."/>
            <person name="Zhang S.M."/>
            <person name="Mutuku M."/>
            <person name="Mkoji G."/>
            <person name="Steinauer M."/>
            <person name="Loker E.S."/>
        </authorList>
    </citation>
    <scope>NUCLEOTIDE SEQUENCE</scope>
    <source>
        <strain evidence="11">KasaAsao</strain>
    </source>
</reference>
<dbReference type="SMART" id="SM00389">
    <property type="entry name" value="HOX"/>
    <property type="match status" value="1"/>
</dbReference>
<feature type="compositionally biased region" description="Low complexity" evidence="8">
    <location>
        <begin position="265"/>
        <end position="297"/>
    </location>
</feature>
<name>A0AAD8FNG1_BIOPF</name>
<dbReference type="GO" id="GO:0000978">
    <property type="term" value="F:RNA polymerase II cis-regulatory region sequence-specific DNA binding"/>
    <property type="evidence" value="ECO:0007669"/>
    <property type="project" value="TreeGrafter"/>
</dbReference>
<evidence type="ECO:0000256" key="8">
    <source>
        <dbReference type="SAM" id="MobiDB-lite"/>
    </source>
</evidence>
<comment type="similarity">
    <text evidence="7">Belongs to the POU transcription factor family.</text>
</comment>
<keyword evidence="4 5" id="KW-0539">Nucleus</keyword>
<dbReference type="InterPro" id="IPR001356">
    <property type="entry name" value="HD"/>
</dbReference>
<dbReference type="SMART" id="SM00352">
    <property type="entry name" value="POU"/>
    <property type="match status" value="1"/>
</dbReference>
<accession>A0AAD8FNG1</accession>
<dbReference type="InterPro" id="IPR050255">
    <property type="entry name" value="POU_domain_TF"/>
</dbReference>
<keyword evidence="2 5" id="KW-0238">DNA-binding</keyword>
<evidence type="ECO:0000259" key="10">
    <source>
        <dbReference type="PROSITE" id="PS51179"/>
    </source>
</evidence>
<evidence type="ECO:0000256" key="5">
    <source>
        <dbReference type="PROSITE-ProRule" id="PRU00108"/>
    </source>
</evidence>
<evidence type="ECO:0000313" key="11">
    <source>
        <dbReference type="EMBL" id="KAK0069334.1"/>
    </source>
</evidence>
<dbReference type="FunFam" id="1.10.260.40:FF:000001">
    <property type="entry name" value="POU domain protein"/>
    <property type="match status" value="1"/>
</dbReference>
<dbReference type="GO" id="GO:0000981">
    <property type="term" value="F:DNA-binding transcription factor activity, RNA polymerase II-specific"/>
    <property type="evidence" value="ECO:0007669"/>
    <property type="project" value="InterPro"/>
</dbReference>
<feature type="domain" description="POU-specific" evidence="10">
    <location>
        <begin position="321"/>
        <end position="395"/>
    </location>
</feature>
<keyword evidence="7" id="KW-0804">Transcription</keyword>
<proteinExistence type="inferred from homology"/>
<protein>
    <recommendedName>
        <fullName evidence="7">POU domain protein</fullName>
    </recommendedName>
</protein>
<dbReference type="Proteomes" id="UP001233172">
    <property type="component" value="Unassembled WGS sequence"/>
</dbReference>
<feature type="DNA-binding region" description="Homeobox" evidence="5">
    <location>
        <begin position="417"/>
        <end position="476"/>
    </location>
</feature>
<dbReference type="InterPro" id="IPR010982">
    <property type="entry name" value="Lambda_DNA-bd_dom_sf"/>
</dbReference>
<dbReference type="PROSITE" id="PS50071">
    <property type="entry name" value="HOMEOBOX_2"/>
    <property type="match status" value="1"/>
</dbReference>
<comment type="caution">
    <text evidence="11">The sequence shown here is derived from an EMBL/GenBank/DDBJ whole genome shotgun (WGS) entry which is preliminary data.</text>
</comment>
<dbReference type="Pfam" id="PF00157">
    <property type="entry name" value="Pou"/>
    <property type="match status" value="1"/>
</dbReference>
<dbReference type="GO" id="GO:0005634">
    <property type="term" value="C:nucleus"/>
    <property type="evidence" value="ECO:0007669"/>
    <property type="project" value="UniProtKB-SubCell"/>
</dbReference>
<dbReference type="PROSITE" id="PS00035">
    <property type="entry name" value="POU_1"/>
    <property type="match status" value="1"/>
</dbReference>
<dbReference type="InterPro" id="IPR000327">
    <property type="entry name" value="POU_dom"/>
</dbReference>
<keyword evidence="3 5" id="KW-0371">Homeobox</keyword>
<dbReference type="PROSITE" id="PS00027">
    <property type="entry name" value="HOMEOBOX_1"/>
    <property type="match status" value="1"/>
</dbReference>
<evidence type="ECO:0000256" key="6">
    <source>
        <dbReference type="RuleBase" id="RU000682"/>
    </source>
</evidence>
<dbReference type="Pfam" id="PF00046">
    <property type="entry name" value="Homeodomain"/>
    <property type="match status" value="1"/>
</dbReference>
<keyword evidence="12" id="KW-1185">Reference proteome</keyword>
<dbReference type="InterPro" id="IPR013847">
    <property type="entry name" value="POU"/>
</dbReference>